<name>A0A7X6RHI3_9NOCA</name>
<comment type="caution">
    <text evidence="3">The sequence shown here is derived from an EMBL/GenBank/DDBJ whole genome shotgun (WGS) entry which is preliminary data.</text>
</comment>
<feature type="transmembrane region" description="Helical" evidence="2">
    <location>
        <begin position="54"/>
        <end position="72"/>
    </location>
</feature>
<dbReference type="AlphaFoldDB" id="A0A7X6RHI3"/>
<feature type="region of interest" description="Disordered" evidence="1">
    <location>
        <begin position="1"/>
        <end position="33"/>
    </location>
</feature>
<keyword evidence="2" id="KW-0812">Transmembrane</keyword>
<sequence>MSHDHHDDRSDQSSDTGPGGDPPDAAKAGLRRGIADSVEAGWLRPRGRPLGRPRVSTVVLLIAWIGLLILYLEVRPGG</sequence>
<gene>
    <name evidence="3" type="ORF">HGA07_10520</name>
</gene>
<accession>A0A7X6RHI3</accession>
<feature type="compositionally biased region" description="Basic and acidic residues" evidence="1">
    <location>
        <begin position="1"/>
        <end position="12"/>
    </location>
</feature>
<evidence type="ECO:0000313" key="4">
    <source>
        <dbReference type="Proteomes" id="UP000523447"/>
    </source>
</evidence>
<protein>
    <submittedName>
        <fullName evidence="3">Uncharacterized protein</fullName>
    </submittedName>
</protein>
<evidence type="ECO:0000313" key="3">
    <source>
        <dbReference type="EMBL" id="NKY86060.1"/>
    </source>
</evidence>
<evidence type="ECO:0000256" key="2">
    <source>
        <dbReference type="SAM" id="Phobius"/>
    </source>
</evidence>
<reference evidence="3 4" key="1">
    <citation type="submission" date="2020-04" db="EMBL/GenBank/DDBJ databases">
        <title>MicrobeNet Type strains.</title>
        <authorList>
            <person name="Nicholson A.C."/>
        </authorList>
    </citation>
    <scope>NUCLEOTIDE SEQUENCE [LARGE SCALE GENOMIC DNA]</scope>
    <source>
        <strain evidence="3 4">DSM 44445</strain>
    </source>
</reference>
<keyword evidence="4" id="KW-1185">Reference proteome</keyword>
<dbReference type="Proteomes" id="UP000523447">
    <property type="component" value="Unassembled WGS sequence"/>
</dbReference>
<keyword evidence="2" id="KW-0472">Membrane</keyword>
<organism evidence="3 4">
    <name type="scientific">Nocardia veterana</name>
    <dbReference type="NCBI Taxonomy" id="132249"/>
    <lineage>
        <taxon>Bacteria</taxon>
        <taxon>Bacillati</taxon>
        <taxon>Actinomycetota</taxon>
        <taxon>Actinomycetes</taxon>
        <taxon>Mycobacteriales</taxon>
        <taxon>Nocardiaceae</taxon>
        <taxon>Nocardia</taxon>
    </lineage>
</organism>
<keyword evidence="2" id="KW-1133">Transmembrane helix</keyword>
<proteinExistence type="predicted"/>
<evidence type="ECO:0000256" key="1">
    <source>
        <dbReference type="SAM" id="MobiDB-lite"/>
    </source>
</evidence>
<dbReference type="EMBL" id="JAAXPE010000008">
    <property type="protein sequence ID" value="NKY86060.1"/>
    <property type="molecule type" value="Genomic_DNA"/>
</dbReference>
<dbReference type="RefSeq" id="WP_040720879.1">
    <property type="nucleotide sequence ID" value="NZ_CAWPHS010000078.1"/>
</dbReference>